<dbReference type="NCBIfam" id="TIGR00229">
    <property type="entry name" value="sensory_box"/>
    <property type="match status" value="1"/>
</dbReference>
<organism evidence="18 19">
    <name type="scientific">Mesoterricola silvestris</name>
    <dbReference type="NCBI Taxonomy" id="2927979"/>
    <lineage>
        <taxon>Bacteria</taxon>
        <taxon>Pseudomonadati</taxon>
        <taxon>Acidobacteriota</taxon>
        <taxon>Holophagae</taxon>
        <taxon>Holophagales</taxon>
        <taxon>Holophagaceae</taxon>
        <taxon>Mesoterricola</taxon>
    </lineage>
</organism>
<dbReference type="SUPFAM" id="SSF55874">
    <property type="entry name" value="ATPase domain of HSP90 chaperone/DNA topoisomerase II/histidine kinase"/>
    <property type="match status" value="1"/>
</dbReference>
<dbReference type="PROSITE" id="PS50110">
    <property type="entry name" value="RESPONSE_REGULATORY"/>
    <property type="match status" value="1"/>
</dbReference>
<dbReference type="GO" id="GO:0000155">
    <property type="term" value="F:phosphorelay sensor kinase activity"/>
    <property type="evidence" value="ECO:0007669"/>
    <property type="project" value="InterPro"/>
</dbReference>
<dbReference type="Gene3D" id="1.10.287.130">
    <property type="match status" value="1"/>
</dbReference>
<keyword evidence="9" id="KW-0418">Kinase</keyword>
<evidence type="ECO:0000256" key="8">
    <source>
        <dbReference type="ARBA" id="ARBA00022741"/>
    </source>
</evidence>
<evidence type="ECO:0000259" key="14">
    <source>
        <dbReference type="PROSITE" id="PS50109"/>
    </source>
</evidence>
<dbReference type="SUPFAM" id="SSF47384">
    <property type="entry name" value="Homodimeric domain of signal transducing histidine kinase"/>
    <property type="match status" value="1"/>
</dbReference>
<dbReference type="CDD" id="cd00130">
    <property type="entry name" value="PAS"/>
    <property type="match status" value="2"/>
</dbReference>
<dbReference type="InterPro" id="IPR001789">
    <property type="entry name" value="Sig_transdc_resp-reg_receiver"/>
</dbReference>
<name>A0AA48GE68_9BACT</name>
<dbReference type="KEGG" id="msil:METEAL_00600"/>
<dbReference type="InterPro" id="IPR001610">
    <property type="entry name" value="PAC"/>
</dbReference>
<dbReference type="AlphaFoldDB" id="A0AA48GE68"/>
<feature type="domain" description="PAS" evidence="16">
    <location>
        <begin position="46"/>
        <end position="116"/>
    </location>
</feature>
<evidence type="ECO:0000256" key="5">
    <source>
        <dbReference type="ARBA" id="ARBA00022553"/>
    </source>
</evidence>
<dbReference type="GO" id="GO:0005886">
    <property type="term" value="C:plasma membrane"/>
    <property type="evidence" value="ECO:0007669"/>
    <property type="project" value="UniProtKB-SubCell"/>
</dbReference>
<evidence type="ECO:0000259" key="15">
    <source>
        <dbReference type="PROSITE" id="PS50110"/>
    </source>
</evidence>
<proteinExistence type="predicted"/>
<dbReference type="Pfam" id="PF00072">
    <property type="entry name" value="Response_reg"/>
    <property type="match status" value="1"/>
</dbReference>
<evidence type="ECO:0000256" key="4">
    <source>
        <dbReference type="ARBA" id="ARBA00022475"/>
    </source>
</evidence>
<dbReference type="RefSeq" id="WP_316413787.1">
    <property type="nucleotide sequence ID" value="NZ_AP027080.1"/>
</dbReference>
<gene>
    <name evidence="18" type="ORF">METEAL_00600</name>
</gene>
<dbReference type="Gene3D" id="3.30.565.10">
    <property type="entry name" value="Histidine kinase-like ATPase, C-terminal domain"/>
    <property type="match status" value="1"/>
</dbReference>
<dbReference type="CDD" id="cd00082">
    <property type="entry name" value="HisKA"/>
    <property type="match status" value="1"/>
</dbReference>
<dbReference type="Gene3D" id="3.30.450.20">
    <property type="entry name" value="PAS domain"/>
    <property type="match status" value="2"/>
</dbReference>
<dbReference type="InterPro" id="IPR036097">
    <property type="entry name" value="HisK_dim/P_sf"/>
</dbReference>
<evidence type="ECO:0000256" key="2">
    <source>
        <dbReference type="ARBA" id="ARBA00004651"/>
    </source>
</evidence>
<keyword evidence="5 13" id="KW-0597">Phosphoprotein</keyword>
<keyword evidence="11" id="KW-1133">Transmembrane helix</keyword>
<dbReference type="PRINTS" id="PR00344">
    <property type="entry name" value="BCTRLSENSOR"/>
</dbReference>
<evidence type="ECO:0000259" key="17">
    <source>
        <dbReference type="PROSITE" id="PS50113"/>
    </source>
</evidence>
<accession>A0AA48GE68</accession>
<keyword evidence="10" id="KW-0067">ATP-binding</keyword>
<dbReference type="SUPFAM" id="SSF55785">
    <property type="entry name" value="PYP-like sensor domain (PAS domain)"/>
    <property type="match status" value="2"/>
</dbReference>
<keyword evidence="8" id="KW-0547">Nucleotide-binding</keyword>
<dbReference type="FunFam" id="3.30.565.10:FF:000010">
    <property type="entry name" value="Sensor histidine kinase RcsC"/>
    <property type="match status" value="1"/>
</dbReference>
<dbReference type="CDD" id="cd17546">
    <property type="entry name" value="REC_hyHK_CKI1_RcsC-like"/>
    <property type="match status" value="1"/>
</dbReference>
<feature type="modified residue" description="4-aspartylphosphate" evidence="13">
    <location>
        <position position="762"/>
    </location>
</feature>
<dbReference type="Pfam" id="PF00989">
    <property type="entry name" value="PAS"/>
    <property type="match status" value="1"/>
</dbReference>
<keyword evidence="4" id="KW-1003">Cell membrane</keyword>
<evidence type="ECO:0000259" key="16">
    <source>
        <dbReference type="PROSITE" id="PS50112"/>
    </source>
</evidence>
<keyword evidence="6" id="KW-0808">Transferase</keyword>
<dbReference type="EMBL" id="AP027080">
    <property type="protein sequence ID" value="BDU70886.1"/>
    <property type="molecule type" value="Genomic_DNA"/>
</dbReference>
<dbReference type="CDD" id="cd16922">
    <property type="entry name" value="HATPase_EvgS-ArcB-TorS-like"/>
    <property type="match status" value="1"/>
</dbReference>
<evidence type="ECO:0000256" key="10">
    <source>
        <dbReference type="ARBA" id="ARBA00022840"/>
    </source>
</evidence>
<keyword evidence="12" id="KW-0472">Membrane</keyword>
<dbReference type="InterPro" id="IPR011006">
    <property type="entry name" value="CheY-like_superfamily"/>
</dbReference>
<dbReference type="PROSITE" id="PS50109">
    <property type="entry name" value="HIS_KIN"/>
    <property type="match status" value="1"/>
</dbReference>
<evidence type="ECO:0000313" key="19">
    <source>
        <dbReference type="Proteomes" id="UP001238179"/>
    </source>
</evidence>
<dbReference type="SMART" id="SM00448">
    <property type="entry name" value="REC"/>
    <property type="match status" value="1"/>
</dbReference>
<protein>
    <recommendedName>
        <fullName evidence="3">histidine kinase</fullName>
        <ecNumber evidence="3">2.7.13.3</ecNumber>
    </recommendedName>
</protein>
<dbReference type="SMART" id="SM00388">
    <property type="entry name" value="HisKA"/>
    <property type="match status" value="1"/>
</dbReference>
<dbReference type="InterPro" id="IPR000014">
    <property type="entry name" value="PAS"/>
</dbReference>
<dbReference type="InterPro" id="IPR035965">
    <property type="entry name" value="PAS-like_dom_sf"/>
</dbReference>
<dbReference type="InterPro" id="IPR003661">
    <property type="entry name" value="HisK_dim/P_dom"/>
</dbReference>
<dbReference type="InterPro" id="IPR003594">
    <property type="entry name" value="HATPase_dom"/>
</dbReference>
<dbReference type="Proteomes" id="UP001238179">
    <property type="component" value="Chromosome"/>
</dbReference>
<dbReference type="PROSITE" id="PS50113">
    <property type="entry name" value="PAC"/>
    <property type="match status" value="1"/>
</dbReference>
<dbReference type="InterPro" id="IPR013767">
    <property type="entry name" value="PAS_fold"/>
</dbReference>
<dbReference type="SUPFAM" id="SSF52172">
    <property type="entry name" value="CheY-like"/>
    <property type="match status" value="1"/>
</dbReference>
<dbReference type="SMART" id="SM00387">
    <property type="entry name" value="HATPase_c"/>
    <property type="match status" value="1"/>
</dbReference>
<dbReference type="Pfam" id="PF02518">
    <property type="entry name" value="HATPase_c"/>
    <property type="match status" value="1"/>
</dbReference>
<keyword evidence="19" id="KW-1185">Reference proteome</keyword>
<dbReference type="FunFam" id="1.10.287.130:FF:000003">
    <property type="entry name" value="Histidine kinase"/>
    <property type="match status" value="1"/>
</dbReference>
<dbReference type="PANTHER" id="PTHR45339">
    <property type="entry name" value="HYBRID SIGNAL TRANSDUCTION HISTIDINE KINASE J"/>
    <property type="match status" value="1"/>
</dbReference>
<evidence type="ECO:0000256" key="6">
    <source>
        <dbReference type="ARBA" id="ARBA00022679"/>
    </source>
</evidence>
<reference evidence="19" key="1">
    <citation type="journal article" date="2023" name="Int. J. Syst. Evol. Microbiol.">
        <title>Mesoterricola silvestris gen. nov., sp. nov., Mesoterricola sediminis sp. nov., Geothrix oryzae sp. nov., Geothrix edaphica sp. nov., Geothrix rubra sp. nov., and Geothrix limicola sp. nov., six novel members of Acidobacteriota isolated from soils.</title>
        <authorList>
            <person name="Itoh H."/>
            <person name="Sugisawa Y."/>
            <person name="Mise K."/>
            <person name="Xu Z."/>
            <person name="Kuniyasu M."/>
            <person name="Ushijima N."/>
            <person name="Kawano K."/>
            <person name="Kobayashi E."/>
            <person name="Shiratori Y."/>
            <person name="Masuda Y."/>
            <person name="Senoo K."/>
        </authorList>
    </citation>
    <scope>NUCLEOTIDE SEQUENCE [LARGE SCALE GENOMIC DNA]</scope>
    <source>
        <strain evidence="19">W79</strain>
    </source>
</reference>
<comment type="catalytic activity">
    <reaction evidence="1">
        <text>ATP + protein L-histidine = ADP + protein N-phospho-L-histidine.</text>
        <dbReference type="EC" id="2.7.13.3"/>
    </reaction>
</comment>
<evidence type="ECO:0000256" key="3">
    <source>
        <dbReference type="ARBA" id="ARBA00012438"/>
    </source>
</evidence>
<evidence type="ECO:0000256" key="1">
    <source>
        <dbReference type="ARBA" id="ARBA00000085"/>
    </source>
</evidence>
<dbReference type="Gene3D" id="3.40.50.2300">
    <property type="match status" value="1"/>
</dbReference>
<dbReference type="InterPro" id="IPR000700">
    <property type="entry name" value="PAS-assoc_C"/>
</dbReference>
<dbReference type="GO" id="GO:0006355">
    <property type="term" value="P:regulation of DNA-templated transcription"/>
    <property type="evidence" value="ECO:0007669"/>
    <property type="project" value="InterPro"/>
</dbReference>
<sequence>MEIHPLLAQHMANLEASGAPLPEGPAWKAFLASVNEGFTAGPAAVELARYRSLVDHLREVLFQIDRDGNWSFLNPAWRAITGFSVEESLGQPFLGNMHPLDKGRYLNMLTYALETGEDTVRGEFQFRKREGAYFWVEMYTRITTDAEGVVIGVSGTMNDITERRLAQAALNTLTSRLRALIENMQGAILVETEHREIALINEPFCRMFDIPVPPHLLSGSEAPELLEMALGTFLYPDDFLELQSSLLAERKVTGGLEVPLADGRVLSMDFVPIDAGEDLFGHFWLFHDITGRKRSEAQLAQAALDMEMKNWELSQARDEAVQLAGLKSEFLANMSHEIRTPMNGIIGMTELILNTSLSGEQMDYATTIRTSAATLLRLINDILDFSKIEAGKMELERIGFDLQGLLDDLLAILGFKAHGKGVELATWIQGGAPTKLLGDPTRLRQVLSNLTDNALKFTEEGSVTIRVSLAERGEGSVLLRFEVRDTGIGMSPDVAGRLFQSFYQGDSSTTRKYGGTGLGLAICKRIAELMEGAIGVDSVPGEGSVFWFTARFQAQDVPQETGLPDAPFRFFLAGLPPATAGVLEAQIREWGYEAASVEPTRAGLLVLRERCAALDDKTLLVFGSRGGLQAGMMDFLQAVHGTPGLEGLRLIMAHSLYEQEEARRPTSLPITEFLPLPMRKSHLKALLERSKDAVPLPAVAGAAPEEGARSGARLLVTEDNAVNQKVAVAILRKLGYTADLAGNGLEAVRMVLDRPYDLVFMDCQMPEMDGFQATRAIREKEGGARRTPILAMTANAMQGDRERCLEAGMDDYIPKPITIVDLKNALHRWLPPA</sequence>
<dbReference type="InterPro" id="IPR005467">
    <property type="entry name" value="His_kinase_dom"/>
</dbReference>
<evidence type="ECO:0000256" key="12">
    <source>
        <dbReference type="ARBA" id="ARBA00023136"/>
    </source>
</evidence>
<dbReference type="EC" id="2.7.13.3" evidence="3"/>
<dbReference type="Pfam" id="PF13188">
    <property type="entry name" value="PAS_8"/>
    <property type="match status" value="1"/>
</dbReference>
<dbReference type="SMART" id="SM00091">
    <property type="entry name" value="PAS"/>
    <property type="match status" value="2"/>
</dbReference>
<evidence type="ECO:0000256" key="7">
    <source>
        <dbReference type="ARBA" id="ARBA00022692"/>
    </source>
</evidence>
<dbReference type="PANTHER" id="PTHR45339:SF5">
    <property type="entry name" value="HISTIDINE KINASE"/>
    <property type="match status" value="1"/>
</dbReference>
<dbReference type="InterPro" id="IPR004358">
    <property type="entry name" value="Sig_transdc_His_kin-like_C"/>
</dbReference>
<evidence type="ECO:0000313" key="18">
    <source>
        <dbReference type="EMBL" id="BDU70886.1"/>
    </source>
</evidence>
<dbReference type="Pfam" id="PF00512">
    <property type="entry name" value="HisKA"/>
    <property type="match status" value="1"/>
</dbReference>
<feature type="domain" description="Histidine kinase" evidence="14">
    <location>
        <begin position="333"/>
        <end position="554"/>
    </location>
</feature>
<feature type="domain" description="Response regulatory" evidence="15">
    <location>
        <begin position="713"/>
        <end position="830"/>
    </location>
</feature>
<evidence type="ECO:0000256" key="11">
    <source>
        <dbReference type="ARBA" id="ARBA00022989"/>
    </source>
</evidence>
<feature type="domain" description="PAC" evidence="17">
    <location>
        <begin position="120"/>
        <end position="172"/>
    </location>
</feature>
<evidence type="ECO:0000256" key="9">
    <source>
        <dbReference type="ARBA" id="ARBA00022777"/>
    </source>
</evidence>
<keyword evidence="7" id="KW-0812">Transmembrane</keyword>
<dbReference type="GO" id="GO:0005524">
    <property type="term" value="F:ATP binding"/>
    <property type="evidence" value="ECO:0007669"/>
    <property type="project" value="UniProtKB-KW"/>
</dbReference>
<dbReference type="SMART" id="SM00086">
    <property type="entry name" value="PAC"/>
    <property type="match status" value="1"/>
</dbReference>
<evidence type="ECO:0000256" key="13">
    <source>
        <dbReference type="PROSITE-ProRule" id="PRU00169"/>
    </source>
</evidence>
<dbReference type="InterPro" id="IPR036890">
    <property type="entry name" value="HATPase_C_sf"/>
</dbReference>
<comment type="subcellular location">
    <subcellularLocation>
        <location evidence="2">Cell membrane</location>
        <topology evidence="2">Multi-pass membrane protein</topology>
    </subcellularLocation>
</comment>
<dbReference type="PROSITE" id="PS50112">
    <property type="entry name" value="PAS"/>
    <property type="match status" value="1"/>
</dbReference>